<evidence type="ECO:0000256" key="2">
    <source>
        <dbReference type="ARBA" id="ARBA00005179"/>
    </source>
</evidence>
<evidence type="ECO:0000256" key="6">
    <source>
        <dbReference type="ARBA" id="ARBA00023004"/>
    </source>
</evidence>
<protein>
    <recommendedName>
        <fullName evidence="11">Cytochrome P450</fullName>
    </recommendedName>
</protein>
<dbReference type="PANTHER" id="PTHR24305">
    <property type="entry name" value="CYTOCHROME P450"/>
    <property type="match status" value="1"/>
</dbReference>
<keyword evidence="10" id="KW-1185">Reference proteome</keyword>
<evidence type="ECO:0000313" key="9">
    <source>
        <dbReference type="EMBL" id="GAT50709.1"/>
    </source>
</evidence>
<evidence type="ECO:0000256" key="7">
    <source>
        <dbReference type="ARBA" id="ARBA00023033"/>
    </source>
</evidence>
<evidence type="ECO:0000256" key="4">
    <source>
        <dbReference type="ARBA" id="ARBA00022723"/>
    </source>
</evidence>
<dbReference type="PRINTS" id="PR00385">
    <property type="entry name" value="P450"/>
</dbReference>
<dbReference type="InterPro" id="IPR001128">
    <property type="entry name" value="Cyt_P450"/>
</dbReference>
<feature type="transmembrane region" description="Helical" evidence="8">
    <location>
        <begin position="31"/>
        <end position="49"/>
    </location>
</feature>
<evidence type="ECO:0000256" key="1">
    <source>
        <dbReference type="ARBA" id="ARBA00001971"/>
    </source>
</evidence>
<feature type="transmembrane region" description="Helical" evidence="8">
    <location>
        <begin position="56"/>
        <end position="74"/>
    </location>
</feature>
<comment type="similarity">
    <text evidence="3">Belongs to the cytochrome P450 family.</text>
</comment>
<evidence type="ECO:0000256" key="8">
    <source>
        <dbReference type="SAM" id="Phobius"/>
    </source>
</evidence>
<name>A0ABQ0LJH0_MYCCL</name>
<comment type="cofactor">
    <cofactor evidence="1">
        <name>heme</name>
        <dbReference type="ChEBI" id="CHEBI:30413"/>
    </cofactor>
</comment>
<organism evidence="9 10">
    <name type="scientific">Mycena chlorophos</name>
    <name type="common">Agaric fungus</name>
    <name type="synonym">Agaricus chlorophos</name>
    <dbReference type="NCBI Taxonomy" id="658473"/>
    <lineage>
        <taxon>Eukaryota</taxon>
        <taxon>Fungi</taxon>
        <taxon>Dikarya</taxon>
        <taxon>Basidiomycota</taxon>
        <taxon>Agaricomycotina</taxon>
        <taxon>Agaricomycetes</taxon>
        <taxon>Agaricomycetidae</taxon>
        <taxon>Agaricales</taxon>
        <taxon>Marasmiineae</taxon>
        <taxon>Mycenaceae</taxon>
        <taxon>Mycena</taxon>
    </lineage>
</organism>
<dbReference type="InterPro" id="IPR036396">
    <property type="entry name" value="Cyt_P450_sf"/>
</dbReference>
<keyword evidence="6" id="KW-0408">Iron</keyword>
<gene>
    <name evidence="9" type="ORF">MCHLO_07917</name>
</gene>
<keyword evidence="8" id="KW-0472">Membrane</keyword>
<dbReference type="Pfam" id="PF00067">
    <property type="entry name" value="p450"/>
    <property type="match status" value="1"/>
</dbReference>
<evidence type="ECO:0008006" key="11">
    <source>
        <dbReference type="Google" id="ProtNLM"/>
    </source>
</evidence>
<accession>A0ABQ0LJH0</accession>
<sequence>MSDQGLVAASSAIGFGSHIYFHRSEPHSANVAVPILVCIPPTLLLLLQLPFSLGNLVAAYLAFLSTLSMSIVMYRLSPFHPLAAYPGPMLGKATKLWTLGISATGFHYLYLKKLHDKYGPYVRIGPDELSIVDATAVNQVLGSGGLDKGRYFSAGRHESTPPTIVGLTGDAHAAKRRGWNRGMTSSAIREYDIFLVKRTRQLVERLESQSASLDIVFWFDLFSLDLMGDLSFGGGFELMKEGRDKDLLGSRIRGYLKASNLSGKIPWIVPTLYLLPFVGKMIQEFNDFGQRLALHRMKNGPPFGAKDLWYHLADEAGFEKERPTLESSAADGIVAVVAASDTTASAMASFVWLMLTNAEACRRVQAELERVFPDVDDLDALYDPERHQELEYLDACINETLRLHPPLPSNGGPRQAQEGDREIAGRMIPTGTSVYTPSYVLHRRPEYFSDPEKFIPERWLSTDARSKYPSATAITAHEPSAFIPFSLGSANCVGQRFAKREMLLVLGVLFRTFDFAFDDSEGVKKIETVAWTDSIEDFFVSTRGPMKVKLTRRTRA</sequence>
<evidence type="ECO:0000256" key="5">
    <source>
        <dbReference type="ARBA" id="ARBA00023002"/>
    </source>
</evidence>
<dbReference type="SUPFAM" id="SSF48264">
    <property type="entry name" value="Cytochrome P450"/>
    <property type="match status" value="1"/>
</dbReference>
<dbReference type="Proteomes" id="UP000815677">
    <property type="component" value="Unassembled WGS sequence"/>
</dbReference>
<evidence type="ECO:0000313" key="10">
    <source>
        <dbReference type="Proteomes" id="UP000815677"/>
    </source>
</evidence>
<keyword evidence="8" id="KW-1133">Transmembrane helix</keyword>
<keyword evidence="7" id="KW-0503">Monooxygenase</keyword>
<reference evidence="9" key="1">
    <citation type="submission" date="2014-09" db="EMBL/GenBank/DDBJ databases">
        <title>Genome sequence of the luminous mushroom Mycena chlorophos for searching fungal bioluminescence genes.</title>
        <authorList>
            <person name="Tanaka Y."/>
            <person name="Kasuga D."/>
            <person name="Oba Y."/>
            <person name="Hase S."/>
            <person name="Sato K."/>
            <person name="Oba Y."/>
            <person name="Sakakibara Y."/>
        </authorList>
    </citation>
    <scope>NUCLEOTIDE SEQUENCE</scope>
</reference>
<comment type="pathway">
    <text evidence="2">Secondary metabolite biosynthesis.</text>
</comment>
<dbReference type="InterPro" id="IPR050121">
    <property type="entry name" value="Cytochrome_P450_monoxygenase"/>
</dbReference>
<keyword evidence="8" id="KW-0812">Transmembrane</keyword>
<keyword evidence="4" id="KW-0479">Metal-binding</keyword>
<keyword evidence="5" id="KW-0560">Oxidoreductase</keyword>
<dbReference type="InterPro" id="IPR002403">
    <property type="entry name" value="Cyt_P450_E_grp-IV"/>
</dbReference>
<evidence type="ECO:0000256" key="3">
    <source>
        <dbReference type="ARBA" id="ARBA00010617"/>
    </source>
</evidence>
<dbReference type="PANTHER" id="PTHR24305:SF187">
    <property type="entry name" value="P450, PUTATIVE (EUROFUNG)-RELATED"/>
    <property type="match status" value="1"/>
</dbReference>
<dbReference type="EMBL" id="DF846591">
    <property type="protein sequence ID" value="GAT50709.1"/>
    <property type="molecule type" value="Genomic_DNA"/>
</dbReference>
<proteinExistence type="inferred from homology"/>
<dbReference type="PRINTS" id="PR00465">
    <property type="entry name" value="EP450IV"/>
</dbReference>
<dbReference type="Gene3D" id="1.10.630.10">
    <property type="entry name" value="Cytochrome P450"/>
    <property type="match status" value="1"/>
</dbReference>